<proteinExistence type="predicted"/>
<keyword evidence="2" id="KW-1185">Reference proteome</keyword>
<protein>
    <recommendedName>
        <fullName evidence="3">STAS/SEC14 domain-containing protein</fullName>
    </recommendedName>
</protein>
<dbReference type="AlphaFoldDB" id="A0A1E5TBZ1"/>
<dbReference type="EMBL" id="MDJD01000028">
    <property type="protein sequence ID" value="OEK08876.1"/>
    <property type="molecule type" value="Genomic_DNA"/>
</dbReference>
<dbReference type="STRING" id="1849968.A8C32_00965"/>
<accession>A0A1E5TBZ1</accession>
<evidence type="ECO:0000313" key="2">
    <source>
        <dbReference type="Proteomes" id="UP000095713"/>
    </source>
</evidence>
<dbReference type="RefSeq" id="WP_069829557.1">
    <property type="nucleotide sequence ID" value="NZ_MDJD01000028.1"/>
</dbReference>
<sequence length="140" mass="16312">MINIKDSVVYDSVIKEFNYSFANVYVFKGYVVSEVNEGLAFNWDEHAELIVKDVMSYLETDGSDLIYISNRVNSYSVMAQDWVKFFKKSYSLKGYYIVTDRKTSILGFMVENLFFKSKIKKFDCLYLAINWAEKGFVDVA</sequence>
<name>A0A1E5TBZ1_9FLAO</name>
<dbReference type="OrthoDB" id="1144611at2"/>
<reference evidence="1 2" key="1">
    <citation type="submission" date="2016-05" db="EMBL/GenBank/DDBJ databases">
        <title>Draft Genome Sequence of Algibacter sp. Strain SK-16 Isolated from the Surface Water of Aburatsubo Inlet.</title>
        <authorList>
            <person name="Wong S.-K."/>
            <person name="Yoshizawa S."/>
            <person name="Nakajima Y."/>
            <person name="Ogura Y."/>
            <person name="Tetsuya H."/>
            <person name="Hamasaki K."/>
        </authorList>
    </citation>
    <scope>NUCLEOTIDE SEQUENCE [LARGE SCALE GENOMIC DNA]</scope>
    <source>
        <strain evidence="1 2">SK-16</strain>
    </source>
</reference>
<evidence type="ECO:0000313" key="1">
    <source>
        <dbReference type="EMBL" id="OEK08876.1"/>
    </source>
</evidence>
<organism evidence="1 2">
    <name type="scientific">Flavivirga aquatica</name>
    <dbReference type="NCBI Taxonomy" id="1849968"/>
    <lineage>
        <taxon>Bacteria</taxon>
        <taxon>Pseudomonadati</taxon>
        <taxon>Bacteroidota</taxon>
        <taxon>Flavobacteriia</taxon>
        <taxon>Flavobacteriales</taxon>
        <taxon>Flavobacteriaceae</taxon>
        <taxon>Flavivirga</taxon>
    </lineage>
</organism>
<gene>
    <name evidence="1" type="ORF">A8C32_00965</name>
</gene>
<dbReference type="Proteomes" id="UP000095713">
    <property type="component" value="Unassembled WGS sequence"/>
</dbReference>
<comment type="caution">
    <text evidence="1">The sequence shown here is derived from an EMBL/GenBank/DDBJ whole genome shotgun (WGS) entry which is preliminary data.</text>
</comment>
<evidence type="ECO:0008006" key="3">
    <source>
        <dbReference type="Google" id="ProtNLM"/>
    </source>
</evidence>